<reference evidence="1" key="2">
    <citation type="journal article" date="2015" name="Data Brief">
        <title>Shoot transcriptome of the giant reed, Arundo donax.</title>
        <authorList>
            <person name="Barrero R.A."/>
            <person name="Guerrero F.D."/>
            <person name="Moolhuijzen P."/>
            <person name="Goolsby J.A."/>
            <person name="Tidwell J."/>
            <person name="Bellgard S.E."/>
            <person name="Bellgard M.I."/>
        </authorList>
    </citation>
    <scope>NUCLEOTIDE SEQUENCE</scope>
    <source>
        <tissue evidence="1">Shoot tissue taken approximately 20 cm above the soil surface</tissue>
    </source>
</reference>
<reference evidence="1" key="1">
    <citation type="submission" date="2014-09" db="EMBL/GenBank/DDBJ databases">
        <authorList>
            <person name="Magalhaes I.L.F."/>
            <person name="Oliveira U."/>
            <person name="Santos F.R."/>
            <person name="Vidigal T.H.D.A."/>
            <person name="Brescovit A.D."/>
            <person name="Santos A.J."/>
        </authorList>
    </citation>
    <scope>NUCLEOTIDE SEQUENCE</scope>
    <source>
        <tissue evidence="1">Shoot tissue taken approximately 20 cm above the soil surface</tissue>
    </source>
</reference>
<evidence type="ECO:0000313" key="1">
    <source>
        <dbReference type="EMBL" id="JAD39997.1"/>
    </source>
</evidence>
<proteinExistence type="predicted"/>
<dbReference type="AlphaFoldDB" id="A0A0A8ZYY3"/>
<protein>
    <submittedName>
        <fullName evidence="1">Uncharacterized protein</fullName>
    </submittedName>
</protein>
<name>A0A0A8ZYY3_ARUDO</name>
<dbReference type="EMBL" id="GBRH01257898">
    <property type="protein sequence ID" value="JAD39997.1"/>
    <property type="molecule type" value="Transcribed_RNA"/>
</dbReference>
<accession>A0A0A8ZYY3</accession>
<sequence>MKTKGTKRRFTRMCHKFIHQHFQEQLHYTLK</sequence>
<organism evidence="1">
    <name type="scientific">Arundo donax</name>
    <name type="common">Giant reed</name>
    <name type="synonym">Donax arundinaceus</name>
    <dbReference type="NCBI Taxonomy" id="35708"/>
    <lineage>
        <taxon>Eukaryota</taxon>
        <taxon>Viridiplantae</taxon>
        <taxon>Streptophyta</taxon>
        <taxon>Embryophyta</taxon>
        <taxon>Tracheophyta</taxon>
        <taxon>Spermatophyta</taxon>
        <taxon>Magnoliopsida</taxon>
        <taxon>Liliopsida</taxon>
        <taxon>Poales</taxon>
        <taxon>Poaceae</taxon>
        <taxon>PACMAD clade</taxon>
        <taxon>Arundinoideae</taxon>
        <taxon>Arundineae</taxon>
        <taxon>Arundo</taxon>
    </lineage>
</organism>